<dbReference type="Gene3D" id="3.20.20.70">
    <property type="entry name" value="Aldolase class I"/>
    <property type="match status" value="1"/>
</dbReference>
<evidence type="ECO:0008006" key="4">
    <source>
        <dbReference type="Google" id="ProtNLM"/>
    </source>
</evidence>
<dbReference type="Proteomes" id="UP000346198">
    <property type="component" value="Unassembled WGS sequence"/>
</dbReference>
<dbReference type="PANTHER" id="PTHR31268">
    <property type="match status" value="1"/>
</dbReference>
<organism evidence="2 3">
    <name type="scientific">Pontiella sulfatireligans</name>
    <dbReference type="NCBI Taxonomy" id="2750658"/>
    <lineage>
        <taxon>Bacteria</taxon>
        <taxon>Pseudomonadati</taxon>
        <taxon>Kiritimatiellota</taxon>
        <taxon>Kiritimatiellia</taxon>
        <taxon>Kiritimatiellales</taxon>
        <taxon>Pontiellaceae</taxon>
        <taxon>Pontiella</taxon>
    </lineage>
</organism>
<dbReference type="Pfam" id="PF05691">
    <property type="entry name" value="Raffinose_syn"/>
    <property type="match status" value="2"/>
</dbReference>
<evidence type="ECO:0000313" key="3">
    <source>
        <dbReference type="Proteomes" id="UP000346198"/>
    </source>
</evidence>
<dbReference type="EMBL" id="CAAHFH010000001">
    <property type="protein sequence ID" value="VGO20394.1"/>
    <property type="molecule type" value="Genomic_DNA"/>
</dbReference>
<dbReference type="AlphaFoldDB" id="A0A6C2UM62"/>
<accession>A0A6C2UM62</accession>
<gene>
    <name evidence="2" type="ORF">SCARR_02457</name>
</gene>
<name>A0A6C2UM62_9BACT</name>
<dbReference type="InterPro" id="IPR013785">
    <property type="entry name" value="Aldolase_TIM"/>
</dbReference>
<dbReference type="PANTHER" id="PTHR31268:SF32">
    <property type="entry name" value="GALACTINOL--SUCROSE GALACTOSYLTRANSFERASE 2-RELATED"/>
    <property type="match status" value="1"/>
</dbReference>
<dbReference type="SUPFAM" id="SSF51445">
    <property type="entry name" value="(Trans)glycosidases"/>
    <property type="match status" value="1"/>
</dbReference>
<evidence type="ECO:0000313" key="2">
    <source>
        <dbReference type="EMBL" id="VGO20394.1"/>
    </source>
</evidence>
<sequence>MAMAFNSIQELSDFGPEDPENSTFKNVPGNNVDLGQFMLLKLMDGSYMALMPISTDSIMSAFFVRDGVLLLKSGHFGTERVTMDIPAMATATGATPYEATQKVWKKVMESGVVHTDWRSNKVYPEICKYMGWCSWEHYRLDINTQNMSEVVHALEANPVPFRWFMIDDGYLNHERRRLINFEPDAKKFPGGWQDVTGLKNPDGIRWMGVWRNMMGYMSGVSMRQDMDLPEGTLVENAAKQCLLPNGTQKGSDLFYEEMGSKTAEGGFDFVKVDFQARGLQLHYGMENPIRSMYQNNMALEKACKTHMDGLMNCIAQTHVNVFNTKYSALTRSSKDYSKVKFNKEITYQSFANHLWMGPVLWGDLDMFHSHGEDADALAIARAVSGSPVYILDEPSMIDASVLLPFCDRDGKIFQADAPAVLLPESYFIDPFFGDAAFRVITPTKNKVAALALFNFTGNKTVPGSISAADYPYAGEQLQPYAGPWKFPTEGLLAYEQKTHELVDLAQPHSFPMEPNSARLFMLYPKTKGWAVIGRTDKYLSSATVEVQSVTDAEITFTLREYGPFAIWSANGAPKMKGVTFSDAGNGLYMADVPVGGENVECVVRR</sequence>
<dbReference type="InterPro" id="IPR017853">
    <property type="entry name" value="GH"/>
</dbReference>
<evidence type="ECO:0000256" key="1">
    <source>
        <dbReference type="ARBA" id="ARBA00023277"/>
    </source>
</evidence>
<dbReference type="RefSeq" id="WP_168433261.1">
    <property type="nucleotide sequence ID" value="NZ_CAAHFH010000001.1"/>
</dbReference>
<keyword evidence="1" id="KW-0119">Carbohydrate metabolism</keyword>
<protein>
    <recommendedName>
        <fullName evidence="4">Raffinose synthase or seed inhibition protein Sip1</fullName>
    </recommendedName>
</protein>
<reference evidence="2 3" key="1">
    <citation type="submission" date="2019-04" db="EMBL/GenBank/DDBJ databases">
        <authorList>
            <person name="Van Vliet M D."/>
        </authorList>
    </citation>
    <scope>NUCLEOTIDE SEQUENCE [LARGE SCALE GENOMIC DNA]</scope>
    <source>
        <strain evidence="2 3">F21</strain>
    </source>
</reference>
<keyword evidence="3" id="KW-1185">Reference proteome</keyword>
<dbReference type="InterPro" id="IPR008811">
    <property type="entry name" value="Glycosyl_hydrolases_36"/>
</dbReference>
<proteinExistence type="predicted"/>